<organism evidence="14 15">
    <name type="scientific">Pseudomonas indica</name>
    <dbReference type="NCBI Taxonomy" id="137658"/>
    <lineage>
        <taxon>Bacteria</taxon>
        <taxon>Pseudomonadati</taxon>
        <taxon>Pseudomonadota</taxon>
        <taxon>Gammaproteobacteria</taxon>
        <taxon>Pseudomonadales</taxon>
        <taxon>Pseudomonadaceae</taxon>
        <taxon>Pseudomonas</taxon>
    </lineage>
</organism>
<sequence>MLEIAAVFISLTAALAYLNHRFIGFPPTIGVMAIALGFSLLLQGLSALGHSVLEDSIETMMNRIDFNDLLMNGMLSLLLFAGALHINLADLRERRWAIGSLATLGVLVSTALIGACAYGVFQLFGFQVSWIYCLLFGALISPTDPIAVLGIMRSAGAPKPLEITIVGESLFNDGVAVVVFTVLLGILAAGEIPSAGEIGWLFVEEAIGGMLFGALLGWIVYRMLKSIDQYQVEVLLTLALVIGGYTLATHLHLSGPIAMVVAGLIIGNQGRLHAMSDKTRENVDNFWELIDEILNAVLFVLIGMELLLLPFTWLYLAIGATLMLSILVIRLLTIGLPFSLIRLRGGVPRGTIRLLTWGGLRGGISVALALALPAGEERNLLLNITYIIVLFSILVQGLSIGRLVRHICGNEPRTH</sequence>
<dbReference type="GO" id="GO:0098719">
    <property type="term" value="P:sodium ion import across plasma membrane"/>
    <property type="evidence" value="ECO:0007669"/>
    <property type="project" value="TreeGrafter"/>
</dbReference>
<feature type="transmembrane region" description="Helical" evidence="12">
    <location>
        <begin position="127"/>
        <end position="149"/>
    </location>
</feature>
<keyword evidence="11" id="KW-0739">Sodium transport</keyword>
<dbReference type="Gene3D" id="6.10.140.1330">
    <property type="match status" value="1"/>
</dbReference>
<keyword evidence="5" id="KW-1003">Cell membrane</keyword>
<feature type="transmembrane region" description="Helical" evidence="12">
    <location>
        <begin position="322"/>
        <end position="342"/>
    </location>
</feature>
<feature type="domain" description="Cation/H+ exchanger transmembrane" evidence="13">
    <location>
        <begin position="11"/>
        <end position="405"/>
    </location>
</feature>
<evidence type="ECO:0000256" key="10">
    <source>
        <dbReference type="ARBA" id="ARBA00023136"/>
    </source>
</evidence>
<keyword evidence="7 12" id="KW-1133">Transmembrane helix</keyword>
<dbReference type="EMBL" id="FNFD01000017">
    <property type="protein sequence ID" value="SDL24568.1"/>
    <property type="molecule type" value="Genomic_DNA"/>
</dbReference>
<dbReference type="AlphaFoldDB" id="A0A1G9IH44"/>
<accession>A0A1G9IH44</accession>
<dbReference type="RefSeq" id="WP_084335776.1">
    <property type="nucleotide sequence ID" value="NZ_FNFD01000017.1"/>
</dbReference>
<evidence type="ECO:0000256" key="3">
    <source>
        <dbReference type="ARBA" id="ARBA00022448"/>
    </source>
</evidence>
<evidence type="ECO:0000256" key="2">
    <source>
        <dbReference type="ARBA" id="ARBA00007367"/>
    </source>
</evidence>
<keyword evidence="15" id="KW-1185">Reference proteome</keyword>
<reference evidence="14 15" key="1">
    <citation type="submission" date="2016-10" db="EMBL/GenBank/DDBJ databases">
        <authorList>
            <person name="de Groot N.N."/>
        </authorList>
    </citation>
    <scope>NUCLEOTIDE SEQUENCE [LARGE SCALE GENOMIC DNA]</scope>
    <source>
        <strain evidence="14 15">JCM 21544</strain>
    </source>
</reference>
<dbReference type="InterPro" id="IPR018422">
    <property type="entry name" value="Cation/H_exchanger_CPA1"/>
</dbReference>
<dbReference type="GO" id="GO:0015385">
    <property type="term" value="F:sodium:proton antiporter activity"/>
    <property type="evidence" value="ECO:0007669"/>
    <property type="project" value="InterPro"/>
</dbReference>
<feature type="transmembrane region" description="Helical" evidence="12">
    <location>
        <begin position="230"/>
        <end position="247"/>
    </location>
</feature>
<dbReference type="InterPro" id="IPR006153">
    <property type="entry name" value="Cation/H_exchanger_TM"/>
</dbReference>
<dbReference type="Proteomes" id="UP000198706">
    <property type="component" value="Unassembled WGS sequence"/>
</dbReference>
<feature type="transmembrane region" description="Helical" evidence="12">
    <location>
        <begin position="293"/>
        <end position="316"/>
    </location>
</feature>
<dbReference type="GO" id="GO:0005886">
    <property type="term" value="C:plasma membrane"/>
    <property type="evidence" value="ECO:0007669"/>
    <property type="project" value="UniProtKB-SubCell"/>
</dbReference>
<evidence type="ECO:0000256" key="8">
    <source>
        <dbReference type="ARBA" id="ARBA00023053"/>
    </source>
</evidence>
<evidence type="ECO:0000256" key="1">
    <source>
        <dbReference type="ARBA" id="ARBA00004651"/>
    </source>
</evidence>
<feature type="transmembrane region" description="Helical" evidence="12">
    <location>
        <begin position="170"/>
        <end position="192"/>
    </location>
</feature>
<keyword evidence="9" id="KW-0406">Ion transport</keyword>
<dbReference type="GO" id="GO:0015386">
    <property type="term" value="F:potassium:proton antiporter activity"/>
    <property type="evidence" value="ECO:0007669"/>
    <property type="project" value="TreeGrafter"/>
</dbReference>
<evidence type="ECO:0000256" key="9">
    <source>
        <dbReference type="ARBA" id="ARBA00023065"/>
    </source>
</evidence>
<dbReference type="GO" id="GO:0051453">
    <property type="term" value="P:regulation of intracellular pH"/>
    <property type="evidence" value="ECO:0007669"/>
    <property type="project" value="TreeGrafter"/>
</dbReference>
<evidence type="ECO:0000313" key="15">
    <source>
        <dbReference type="Proteomes" id="UP000198706"/>
    </source>
</evidence>
<dbReference type="PANTHER" id="PTHR10110:SF195">
    <property type="entry name" value="NA(+)_H(+) ANTIPORTER NHAS2"/>
    <property type="match status" value="1"/>
</dbReference>
<feature type="transmembrane region" description="Helical" evidence="12">
    <location>
        <begin position="30"/>
        <end position="49"/>
    </location>
</feature>
<dbReference type="Pfam" id="PF00999">
    <property type="entry name" value="Na_H_Exchanger"/>
    <property type="match status" value="1"/>
</dbReference>
<comment type="subcellular location">
    <subcellularLocation>
        <location evidence="1">Cell membrane</location>
        <topology evidence="1">Multi-pass membrane protein</topology>
    </subcellularLocation>
</comment>
<feature type="transmembrane region" description="Helical" evidence="12">
    <location>
        <begin position="69"/>
        <end position="89"/>
    </location>
</feature>
<keyword evidence="8" id="KW-0915">Sodium</keyword>
<feature type="transmembrane region" description="Helical" evidence="12">
    <location>
        <begin position="354"/>
        <end position="374"/>
    </location>
</feature>
<feature type="transmembrane region" description="Helical" evidence="12">
    <location>
        <begin position="101"/>
        <end position="121"/>
    </location>
</feature>
<keyword evidence="6 12" id="KW-0812">Transmembrane</keyword>
<feature type="transmembrane region" description="Helical" evidence="12">
    <location>
        <begin position="198"/>
        <end position="221"/>
    </location>
</feature>
<proteinExistence type="inferred from homology"/>
<evidence type="ECO:0000256" key="11">
    <source>
        <dbReference type="ARBA" id="ARBA00023201"/>
    </source>
</evidence>
<evidence type="ECO:0000256" key="4">
    <source>
        <dbReference type="ARBA" id="ARBA00022449"/>
    </source>
</evidence>
<gene>
    <name evidence="14" type="ORF">SAMN05216186_1175</name>
</gene>
<keyword evidence="10 12" id="KW-0472">Membrane</keyword>
<evidence type="ECO:0000256" key="12">
    <source>
        <dbReference type="SAM" id="Phobius"/>
    </source>
</evidence>
<evidence type="ECO:0000256" key="5">
    <source>
        <dbReference type="ARBA" id="ARBA00022475"/>
    </source>
</evidence>
<comment type="similarity">
    <text evidence="2">Belongs to the monovalent cation:proton antiporter 1 (CPA1) transporter (TC 2.A.36) family.</text>
</comment>
<feature type="transmembrane region" description="Helical" evidence="12">
    <location>
        <begin position="380"/>
        <end position="404"/>
    </location>
</feature>
<evidence type="ECO:0000259" key="13">
    <source>
        <dbReference type="Pfam" id="PF00999"/>
    </source>
</evidence>
<evidence type="ECO:0000313" key="14">
    <source>
        <dbReference type="EMBL" id="SDL24568.1"/>
    </source>
</evidence>
<keyword evidence="4" id="KW-0050">Antiport</keyword>
<keyword evidence="3" id="KW-0813">Transport</keyword>
<evidence type="ECO:0000256" key="6">
    <source>
        <dbReference type="ARBA" id="ARBA00022692"/>
    </source>
</evidence>
<evidence type="ECO:0000256" key="7">
    <source>
        <dbReference type="ARBA" id="ARBA00022989"/>
    </source>
</evidence>
<protein>
    <submittedName>
        <fullName evidence="14">Monovalent cation:H+ antiporter, CPA1 family</fullName>
    </submittedName>
</protein>
<name>A0A1G9IH44_9PSED</name>
<feature type="transmembrane region" description="Helical" evidence="12">
    <location>
        <begin position="253"/>
        <end position="272"/>
    </location>
</feature>
<dbReference type="PANTHER" id="PTHR10110">
    <property type="entry name" value="SODIUM/HYDROGEN EXCHANGER"/>
    <property type="match status" value="1"/>
</dbReference>
<dbReference type="STRING" id="137658.SAMN05216186_1175"/>